<organism evidence="1">
    <name type="scientific">uncultured Caudovirales phage</name>
    <dbReference type="NCBI Taxonomy" id="2100421"/>
    <lineage>
        <taxon>Viruses</taxon>
        <taxon>Duplodnaviria</taxon>
        <taxon>Heunggongvirae</taxon>
        <taxon>Uroviricota</taxon>
        <taxon>Caudoviricetes</taxon>
        <taxon>Peduoviridae</taxon>
        <taxon>Maltschvirus</taxon>
        <taxon>Maltschvirus maltsch</taxon>
    </lineage>
</organism>
<accession>A0A6J5RXE7</accession>
<sequence length="80" mass="9719">MNSEDIYVSSITEDQNHNGVRKFRELCRECPFFEEVKHRATSENVAKFEQWMLYEAHKMLRYKRLSYEDFAVVMDEVICF</sequence>
<proteinExistence type="predicted"/>
<name>A0A6J5RXE7_9CAUD</name>
<dbReference type="EMBL" id="LR797252">
    <property type="protein sequence ID" value="CAB4196684.1"/>
    <property type="molecule type" value="Genomic_DNA"/>
</dbReference>
<reference evidence="1" key="1">
    <citation type="submission" date="2020-05" db="EMBL/GenBank/DDBJ databases">
        <authorList>
            <person name="Chiriac C."/>
            <person name="Salcher M."/>
            <person name="Ghai R."/>
            <person name="Kavagutti S V."/>
        </authorList>
    </citation>
    <scope>NUCLEOTIDE SEQUENCE</scope>
</reference>
<protein>
    <submittedName>
        <fullName evidence="1">Uncharacterized protein</fullName>
    </submittedName>
</protein>
<evidence type="ECO:0000313" key="1">
    <source>
        <dbReference type="EMBL" id="CAB4196684.1"/>
    </source>
</evidence>
<gene>
    <name evidence="1" type="ORF">UFOVP1290_204</name>
</gene>